<comment type="caution">
    <text evidence="8">The sequence shown here is derived from an EMBL/GenBank/DDBJ whole genome shotgun (WGS) entry which is preliminary data.</text>
</comment>
<dbReference type="GO" id="GO:0006631">
    <property type="term" value="P:fatty acid metabolic process"/>
    <property type="evidence" value="ECO:0007669"/>
    <property type="project" value="TreeGrafter"/>
</dbReference>
<dbReference type="InterPro" id="IPR025110">
    <property type="entry name" value="AMP-bd_C"/>
</dbReference>
<dbReference type="Proteomes" id="UP000443843">
    <property type="component" value="Unassembled WGS sequence"/>
</dbReference>
<accession>A0A844W5X9</accession>
<proteinExistence type="inferred from homology"/>
<feature type="domain" description="AMP-dependent synthetase/ligase" evidence="6">
    <location>
        <begin position="27"/>
        <end position="357"/>
    </location>
</feature>
<dbReference type="Pfam" id="PF13193">
    <property type="entry name" value="AMP-binding_C"/>
    <property type="match status" value="1"/>
</dbReference>
<dbReference type="InterPro" id="IPR020845">
    <property type="entry name" value="AMP-binding_CS"/>
</dbReference>
<evidence type="ECO:0000256" key="1">
    <source>
        <dbReference type="ARBA" id="ARBA00006432"/>
    </source>
</evidence>
<dbReference type="InterPro" id="IPR042099">
    <property type="entry name" value="ANL_N_sf"/>
</dbReference>
<dbReference type="InterPro" id="IPR000873">
    <property type="entry name" value="AMP-dep_synth/lig_dom"/>
</dbReference>
<dbReference type="InterPro" id="IPR045851">
    <property type="entry name" value="AMP-bd_C_sf"/>
</dbReference>
<feature type="domain" description="AMP-binding enzyme C-terminal" evidence="7">
    <location>
        <begin position="417"/>
        <end position="492"/>
    </location>
</feature>
<dbReference type="SUPFAM" id="SSF56801">
    <property type="entry name" value="Acetyl-CoA synthetase-like"/>
    <property type="match status" value="1"/>
</dbReference>
<dbReference type="GO" id="GO:0031956">
    <property type="term" value="F:medium-chain fatty acid-CoA ligase activity"/>
    <property type="evidence" value="ECO:0007669"/>
    <property type="project" value="TreeGrafter"/>
</dbReference>
<evidence type="ECO:0000313" key="8">
    <source>
        <dbReference type="EMBL" id="MWB78134.1"/>
    </source>
</evidence>
<dbReference type="PANTHER" id="PTHR43201:SF5">
    <property type="entry name" value="MEDIUM-CHAIN ACYL-COA LIGASE ACSF2, MITOCHONDRIAL"/>
    <property type="match status" value="1"/>
</dbReference>
<organism evidence="8 9">
    <name type="scientific">Pseudooceanicola pacificus</name>
    <dbReference type="NCBI Taxonomy" id="2676438"/>
    <lineage>
        <taxon>Bacteria</taxon>
        <taxon>Pseudomonadati</taxon>
        <taxon>Pseudomonadota</taxon>
        <taxon>Alphaproteobacteria</taxon>
        <taxon>Rhodobacterales</taxon>
        <taxon>Paracoccaceae</taxon>
        <taxon>Pseudooceanicola</taxon>
    </lineage>
</organism>
<keyword evidence="2" id="KW-0436">Ligase</keyword>
<evidence type="ECO:0000259" key="6">
    <source>
        <dbReference type="Pfam" id="PF00501"/>
    </source>
</evidence>
<dbReference type="EC" id="6.2.1.44" evidence="4"/>
<reference evidence="8 9" key="1">
    <citation type="submission" date="2019-11" db="EMBL/GenBank/DDBJ databases">
        <title>Pseudooceanicola pacifica sp. nov., isolated from deep-sea sediment of the Pacific Ocean.</title>
        <authorList>
            <person name="Lyu L."/>
        </authorList>
    </citation>
    <scope>NUCLEOTIDE SEQUENCE [LARGE SCALE GENOMIC DNA]</scope>
    <source>
        <strain evidence="8 9">216_PA32_1</strain>
    </source>
</reference>
<name>A0A844W5X9_9RHOB</name>
<dbReference type="RefSeq" id="WP_160382402.1">
    <property type="nucleotide sequence ID" value="NZ_WNXQ01000004.1"/>
</dbReference>
<evidence type="ECO:0000313" key="9">
    <source>
        <dbReference type="Proteomes" id="UP000443843"/>
    </source>
</evidence>
<evidence type="ECO:0000256" key="2">
    <source>
        <dbReference type="ARBA" id="ARBA00022598"/>
    </source>
</evidence>
<dbReference type="Gene3D" id="3.40.50.12780">
    <property type="entry name" value="N-terminal domain of ligase-like"/>
    <property type="match status" value="1"/>
</dbReference>
<dbReference type="Gene3D" id="3.30.300.30">
    <property type="match status" value="1"/>
</dbReference>
<dbReference type="EMBL" id="WNXQ01000004">
    <property type="protein sequence ID" value="MWB78134.1"/>
    <property type="molecule type" value="Genomic_DNA"/>
</dbReference>
<dbReference type="FunFam" id="3.30.300.30:FF:000008">
    <property type="entry name" value="2,3-dihydroxybenzoate-AMP ligase"/>
    <property type="match status" value="1"/>
</dbReference>
<evidence type="ECO:0000256" key="4">
    <source>
        <dbReference type="ARBA" id="ARBA00066616"/>
    </source>
</evidence>
<comment type="catalytic activity">
    <reaction evidence="3">
        <text>3-(methylsulfanyl)propanoate + ATP + CoA = 3-(methylsulfanyl)propanoyl-CoA + AMP + diphosphate</text>
        <dbReference type="Rhea" id="RHEA:43052"/>
        <dbReference type="ChEBI" id="CHEBI:30616"/>
        <dbReference type="ChEBI" id="CHEBI:33019"/>
        <dbReference type="ChEBI" id="CHEBI:49016"/>
        <dbReference type="ChEBI" id="CHEBI:57287"/>
        <dbReference type="ChEBI" id="CHEBI:82815"/>
        <dbReference type="ChEBI" id="CHEBI:456215"/>
        <dbReference type="EC" id="6.2.1.44"/>
    </reaction>
    <physiologicalReaction direction="left-to-right" evidence="3">
        <dbReference type="Rhea" id="RHEA:43053"/>
    </physiologicalReaction>
</comment>
<dbReference type="PANTHER" id="PTHR43201">
    <property type="entry name" value="ACYL-COA SYNTHETASE"/>
    <property type="match status" value="1"/>
</dbReference>
<gene>
    <name evidence="8" type="ORF">GLS40_08875</name>
</gene>
<evidence type="ECO:0000256" key="5">
    <source>
        <dbReference type="ARBA" id="ARBA00067668"/>
    </source>
</evidence>
<protein>
    <recommendedName>
        <fullName evidence="5">3-methylmercaptopropionyl-CoA ligase</fullName>
        <ecNumber evidence="4">6.2.1.44</ecNumber>
    </recommendedName>
</protein>
<keyword evidence="9" id="KW-1185">Reference proteome</keyword>
<evidence type="ECO:0000259" key="7">
    <source>
        <dbReference type="Pfam" id="PF13193"/>
    </source>
</evidence>
<sequence length="510" mass="55575">MLKDVVIIGDEVVARDALFATGLKATSAFLSIGIGPEDPVALLMRNTIAFFEASRGIGGTGGYAVPLNWHNKTDEIDYVIKDARPKAIVGHSDILLGVRDAIPGGLPVLLVPVEGKTADTCAATQEALNVFEDARVWGDWIEGFAPYDGPSRVPPAAILYTSGTTGRPKAVRKPTMTPEQMAEFRRFIFDAYGIGPGARVLVLGPLYHAAPDSAGRAAVDEAEIAVLQPKFDAEDVLRLVEKHRITNITTVPTVFVRLLKLPEAVRAKYDVSSLRKVTHTGGPCPIEVKRRMIDWFGPVLHEIYGGTEQGISFACDSATWLKYPGSVGVPLEGTRWAIVDEDGNRLGPNEVGEIYAHNEAFGDFTYVGRPDARAECEIDGMISLGDVGYVTEEGALYLCDRKKDMVISGGVNIYPAETEMTLLTHPDVQDCAVFGIPDDEMGESLMAAVQLRPGTSADADSIRDWLKQKMTGYKVPKSVIFHDSLPREDSGKIFKRKLREPYWQGKRAAI</sequence>
<dbReference type="Pfam" id="PF00501">
    <property type="entry name" value="AMP-binding"/>
    <property type="match status" value="1"/>
</dbReference>
<evidence type="ECO:0000256" key="3">
    <source>
        <dbReference type="ARBA" id="ARBA00051915"/>
    </source>
</evidence>
<dbReference type="PROSITE" id="PS00455">
    <property type="entry name" value="AMP_BINDING"/>
    <property type="match status" value="1"/>
</dbReference>
<dbReference type="AlphaFoldDB" id="A0A844W5X9"/>
<comment type="similarity">
    <text evidence="1">Belongs to the ATP-dependent AMP-binding enzyme family.</text>
</comment>